<name>A0AAU9LP84_9ASTR</name>
<dbReference type="Proteomes" id="UP001157418">
    <property type="component" value="Unassembled WGS sequence"/>
</dbReference>
<reference evidence="2 3" key="1">
    <citation type="submission" date="2022-01" db="EMBL/GenBank/DDBJ databases">
        <authorList>
            <person name="Xiong W."/>
            <person name="Schranz E."/>
        </authorList>
    </citation>
    <scope>NUCLEOTIDE SEQUENCE [LARGE SCALE GENOMIC DNA]</scope>
</reference>
<feature type="compositionally biased region" description="Basic and acidic residues" evidence="1">
    <location>
        <begin position="45"/>
        <end position="63"/>
    </location>
</feature>
<dbReference type="EMBL" id="CAKMRJ010000001">
    <property type="protein sequence ID" value="CAH1414258.1"/>
    <property type="molecule type" value="Genomic_DNA"/>
</dbReference>
<organism evidence="2 3">
    <name type="scientific">Lactuca virosa</name>
    <dbReference type="NCBI Taxonomy" id="75947"/>
    <lineage>
        <taxon>Eukaryota</taxon>
        <taxon>Viridiplantae</taxon>
        <taxon>Streptophyta</taxon>
        <taxon>Embryophyta</taxon>
        <taxon>Tracheophyta</taxon>
        <taxon>Spermatophyta</taxon>
        <taxon>Magnoliopsida</taxon>
        <taxon>eudicotyledons</taxon>
        <taxon>Gunneridae</taxon>
        <taxon>Pentapetalae</taxon>
        <taxon>asterids</taxon>
        <taxon>campanulids</taxon>
        <taxon>Asterales</taxon>
        <taxon>Asteraceae</taxon>
        <taxon>Cichorioideae</taxon>
        <taxon>Cichorieae</taxon>
        <taxon>Lactucinae</taxon>
        <taxon>Lactuca</taxon>
    </lineage>
</organism>
<accession>A0AAU9LP84</accession>
<evidence type="ECO:0000313" key="3">
    <source>
        <dbReference type="Proteomes" id="UP001157418"/>
    </source>
</evidence>
<feature type="compositionally biased region" description="Polar residues" evidence="1">
    <location>
        <begin position="21"/>
        <end position="39"/>
    </location>
</feature>
<comment type="caution">
    <text evidence="2">The sequence shown here is derived from an EMBL/GenBank/DDBJ whole genome shotgun (WGS) entry which is preliminary data.</text>
</comment>
<dbReference type="PANTHER" id="PTHR33499">
    <property type="entry name" value="OS12G0282400 PROTEIN-RELATED"/>
    <property type="match status" value="1"/>
</dbReference>
<keyword evidence="3" id="KW-1185">Reference proteome</keyword>
<feature type="compositionally biased region" description="Basic residues" evidence="1">
    <location>
        <begin position="1"/>
        <end position="12"/>
    </location>
</feature>
<dbReference type="PANTHER" id="PTHR33499:SF11">
    <property type="entry name" value="NO APICAL MERISTEM-ASSOCIATED C-TERMINAL DOMAIN-CONTAINING PROTEIN"/>
    <property type="match status" value="1"/>
</dbReference>
<gene>
    <name evidence="2" type="ORF">LVIROSA_LOCUS2180</name>
</gene>
<protein>
    <submittedName>
        <fullName evidence="2">Uncharacterized protein</fullName>
    </submittedName>
</protein>
<proteinExistence type="predicted"/>
<evidence type="ECO:0000313" key="2">
    <source>
        <dbReference type="EMBL" id="CAH1414258.1"/>
    </source>
</evidence>
<sequence>MSKRGRRGRRGGMSRQDGERTSATNVVIERSQTTEQQSDPIYETEQEHGTEQEHDTDTKSAKRELTCGNGARKTMKAAKKRLIVRFNFKTMQVVCDNASAFMYECGSILHSNCILQYKEWRHVPEEARLPLRHRLTTLFEIDVEDANVRKVIDNHMARAWRNYRSQLHDYFKGIGGPVDPTKAKTTAPSKYG</sequence>
<feature type="region of interest" description="Disordered" evidence="1">
    <location>
        <begin position="1"/>
        <end position="63"/>
    </location>
</feature>
<evidence type="ECO:0000256" key="1">
    <source>
        <dbReference type="SAM" id="MobiDB-lite"/>
    </source>
</evidence>
<dbReference type="AlphaFoldDB" id="A0AAU9LP84"/>